<feature type="coiled-coil region" evidence="1">
    <location>
        <begin position="458"/>
        <end position="513"/>
    </location>
</feature>
<dbReference type="VEuPathDB" id="PlasmoDB:PRELSG_1131100"/>
<keyword evidence="4" id="KW-1185">Reference proteome</keyword>
<accession>A0A1J1H7S4</accession>
<proteinExistence type="predicted"/>
<dbReference type="KEGG" id="prel:PRELSG_1131100"/>
<dbReference type="GeneID" id="39737090"/>
<name>A0A1J1H7S4_PLARL</name>
<dbReference type="OMA" id="KFMDELM"/>
<sequence length="1291" mass="154772">MFTKRKIIKKNIKKNLEDNFNCDNNKNSDLGCNEEDGESENVRVNYKEKYALSKKNDFDCEVNNNIGIEKKEKVKENEKKEVLINHNKTMIEEESFNKKNEKNVSNFLDNKNNEKKEKKKLSSIERKKKEEISRVNKMNTSFHIYSEDDSDSYITIKRKKKIRNSIQNSLISLNNTDEKKNLIEPHKNYSIGNNDSSKSFNEEGESRYAYVSREKHLYNKDYVKHNKEISSHSYKKCNMKNKISINNDNYIYEIDNNNSSNNNICASYTLGNNLKLNDNSSDDINYKRNIFDLTDNYINNIYAKNSSDSLTYELMEDDSYFSEINKNDFKKDTESNSLIYNLSYMPNSKKEEMNDDNRIGNIFMNEENFNCENVMINFEDEKDDMENEEERKLIEEIKLKKKILRKKQEINDNGNIFNDDYISNFSNKKKNNINVNEIGNILLEDDLEVEDIYNYETVNEMKNRLLIKKNKNDEIKNLYEEINTEKDYKFLTLKKDEIKINESYENYDIYEEERINKIVDNKFLTELKKNSEFSYELQKNGISTEFNSYNSSNVNSFHISSYKNDNSTIQNKILDYKYNGKNDLNIKNMKKEPNEDSMSFSCVEDKEDFVNSDIYNNQNKILFEKIKNAFEEKAVCNLEIIKMNDYIRELFDEYKSKTEEYNRIRDLENRNKSEFDVLKSICKKRKKEIIICTIFGEFLQIIINLIFEKSKCVDSALNALYKLEQCFHLVYHNLKLYLYKEYYEKSKLTFINEYIFNSKYYRNKKEKTKCNQLKNLIEGRMIKNCVKYNNISSFDESIVDKINDHQNFNDLSVLYMFDGFSSNYSTDSSLSEYDEIEKVKKEIEENNNEKTEDMKKIERDKLEKQKYFQTLKMRQLKEKFLIKINSIFENVNNFFLNFKNVIKYFYLLKLYNCEFYKNYNCSNCFDSIFFFFVKCELLYWDPLYQFSLKKKKKMKILNYYEKEIKENICKKSNINNYEGKTYINEHFGNICDEQNDFNLYSTHTSDNSNSNNSGINEGDNENSKSPNSESDFSLSSSIYSNEEDFCEENNQKEKKENNINDKKMFSSFFKNEKFQRTKYKLKKKFFHNPNVKSFAWYKLIDQLIMIYDSLSEKEIMEKLYYHIYNKKVYELIEVWNPFSLKQSFNLHVIIKDFILYNSDRKILIDKIKDKINIYITTFLQCYKNICNLKKKNIFLMRCLKILKSIKNVVSLLCDKELFDLVKKIYYDFVLPNYEHSNKFHNLILSTIVHIIHSLNSLTDDQFNNEISNILDKDSKRLNSGYFDYEKLNMYN</sequence>
<dbReference type="EMBL" id="LN835306">
    <property type="protein sequence ID" value="CRH00963.1"/>
    <property type="molecule type" value="Genomic_DNA"/>
</dbReference>
<evidence type="ECO:0000313" key="4">
    <source>
        <dbReference type="Proteomes" id="UP000220158"/>
    </source>
</evidence>
<evidence type="ECO:0000256" key="2">
    <source>
        <dbReference type="SAM" id="MobiDB-lite"/>
    </source>
</evidence>
<feature type="compositionally biased region" description="Polar residues" evidence="2">
    <location>
        <begin position="1024"/>
        <end position="1034"/>
    </location>
</feature>
<dbReference type="RefSeq" id="XP_028533964.1">
    <property type="nucleotide sequence ID" value="XM_028677591.1"/>
</dbReference>
<dbReference type="OrthoDB" id="378291at2759"/>
<dbReference type="Proteomes" id="UP000220158">
    <property type="component" value="Chromosome 11"/>
</dbReference>
<evidence type="ECO:0000313" key="3">
    <source>
        <dbReference type="EMBL" id="CRH00963.1"/>
    </source>
</evidence>
<feature type="compositionally biased region" description="Low complexity" evidence="2">
    <location>
        <begin position="1005"/>
        <end position="1017"/>
    </location>
</feature>
<gene>
    <name evidence="3" type="ORF">PRELSG_1131100</name>
</gene>
<evidence type="ECO:0000256" key="1">
    <source>
        <dbReference type="SAM" id="Coils"/>
    </source>
</evidence>
<feature type="coiled-coil region" evidence="1">
    <location>
        <begin position="833"/>
        <end position="860"/>
    </location>
</feature>
<feature type="coiled-coil region" evidence="1">
    <location>
        <begin position="371"/>
        <end position="407"/>
    </location>
</feature>
<reference evidence="3 4" key="1">
    <citation type="submission" date="2015-04" db="EMBL/GenBank/DDBJ databases">
        <authorList>
            <consortium name="Pathogen Informatics"/>
        </authorList>
    </citation>
    <scope>NUCLEOTIDE SEQUENCE [LARGE SCALE GENOMIC DNA]</scope>
    <source>
        <strain evidence="3 4">SGS1</strain>
    </source>
</reference>
<feature type="region of interest" description="Disordered" evidence="2">
    <location>
        <begin position="1002"/>
        <end position="1034"/>
    </location>
</feature>
<organism evidence="3 4">
    <name type="scientific">Plasmodium relictum</name>
    <dbReference type="NCBI Taxonomy" id="85471"/>
    <lineage>
        <taxon>Eukaryota</taxon>
        <taxon>Sar</taxon>
        <taxon>Alveolata</taxon>
        <taxon>Apicomplexa</taxon>
        <taxon>Aconoidasida</taxon>
        <taxon>Haemosporida</taxon>
        <taxon>Plasmodiidae</taxon>
        <taxon>Plasmodium</taxon>
        <taxon>Plasmodium (Haemamoeba)</taxon>
    </lineage>
</organism>
<keyword evidence="1" id="KW-0175">Coiled coil</keyword>
<protein>
    <submittedName>
        <fullName evidence="3">Uncharacterized protein</fullName>
    </submittedName>
</protein>